<dbReference type="InterPro" id="IPR008999">
    <property type="entry name" value="Actin-crosslinking"/>
</dbReference>
<feature type="domain" description="DUF569" evidence="1">
    <location>
        <begin position="1"/>
        <end position="52"/>
    </location>
</feature>
<dbReference type="Pfam" id="PF04601">
    <property type="entry name" value="DUF569"/>
    <property type="match status" value="1"/>
</dbReference>
<evidence type="ECO:0000259" key="1">
    <source>
        <dbReference type="Pfam" id="PF04601"/>
    </source>
</evidence>
<evidence type="ECO:0000313" key="4">
    <source>
        <dbReference type="Proteomes" id="UP001187192"/>
    </source>
</evidence>
<proteinExistence type="predicted"/>
<dbReference type="SUPFAM" id="SSF50405">
    <property type="entry name" value="Actin-crosslinking proteins"/>
    <property type="match status" value="1"/>
</dbReference>
<organism evidence="3 4">
    <name type="scientific">Ficus carica</name>
    <name type="common">Common fig</name>
    <dbReference type="NCBI Taxonomy" id="3494"/>
    <lineage>
        <taxon>Eukaryota</taxon>
        <taxon>Viridiplantae</taxon>
        <taxon>Streptophyta</taxon>
        <taxon>Embryophyta</taxon>
        <taxon>Tracheophyta</taxon>
        <taxon>Spermatophyta</taxon>
        <taxon>Magnoliopsida</taxon>
        <taxon>eudicotyledons</taxon>
        <taxon>Gunneridae</taxon>
        <taxon>Pentapetalae</taxon>
        <taxon>rosids</taxon>
        <taxon>fabids</taxon>
        <taxon>Rosales</taxon>
        <taxon>Moraceae</taxon>
        <taxon>Ficeae</taxon>
        <taxon>Ficus</taxon>
    </lineage>
</organism>
<dbReference type="Gene3D" id="2.80.10.50">
    <property type="match status" value="1"/>
</dbReference>
<comment type="caution">
    <text evidence="3">The sequence shown here is derived from an EMBL/GenBank/DDBJ whole genome shotgun (WGS) entry which is preliminary data.</text>
</comment>
<sequence length="53" mass="6256">MEFFNKAKAVRLKSHLDKYLYANDDEETVRQTRNGSSRKAWWTVELVDGKSHV</sequence>
<dbReference type="PANTHER" id="PTHR31205:SF69">
    <property type="entry name" value="ACTIN CROSS-LINKING PROTEIN (DUF569)"/>
    <property type="match status" value="1"/>
</dbReference>
<name>A0AA87ZFG4_FICCA</name>
<feature type="non-terminal residue" evidence="3">
    <location>
        <position position="53"/>
    </location>
</feature>
<keyword evidence="4" id="KW-1185">Reference proteome</keyword>
<evidence type="ECO:0000313" key="3">
    <source>
        <dbReference type="EMBL" id="GMN31685.1"/>
    </source>
</evidence>
<reference evidence="3" key="1">
    <citation type="submission" date="2023-07" db="EMBL/GenBank/DDBJ databases">
        <title>draft genome sequence of fig (Ficus carica).</title>
        <authorList>
            <person name="Takahashi T."/>
            <person name="Nishimura K."/>
        </authorList>
    </citation>
    <scope>NUCLEOTIDE SEQUENCE</scope>
</reference>
<dbReference type="PANTHER" id="PTHR31205">
    <property type="entry name" value="ACTIN CROSS-LINKING PROTEIN (DUF569)"/>
    <property type="match status" value="1"/>
</dbReference>
<gene>
    <name evidence="2" type="ORF">TIFTF001_049708</name>
    <name evidence="3" type="ORF">TIFTF001_049711</name>
</gene>
<dbReference type="EMBL" id="BTGU01007372">
    <property type="protein sequence ID" value="GMN31660.1"/>
    <property type="molecule type" value="Genomic_DNA"/>
</dbReference>
<dbReference type="Proteomes" id="UP001187192">
    <property type="component" value="Unassembled WGS sequence"/>
</dbReference>
<accession>A0AA87ZFG4</accession>
<evidence type="ECO:0000313" key="2">
    <source>
        <dbReference type="EMBL" id="GMN31660.1"/>
    </source>
</evidence>
<dbReference type="InterPro" id="IPR007679">
    <property type="entry name" value="DUF569"/>
</dbReference>
<dbReference type="EMBL" id="BTGU01007374">
    <property type="protein sequence ID" value="GMN31685.1"/>
    <property type="molecule type" value="Genomic_DNA"/>
</dbReference>
<protein>
    <recommendedName>
        <fullName evidence="1">DUF569 domain-containing protein</fullName>
    </recommendedName>
</protein>
<dbReference type="AlphaFoldDB" id="A0AA87ZFG4"/>